<evidence type="ECO:0000256" key="2">
    <source>
        <dbReference type="ARBA" id="ARBA00001946"/>
    </source>
</evidence>
<dbReference type="FunFam" id="3.30.1490.20:FF:000006">
    <property type="entry name" value="phosphoribosylamine--glycine ligase, chloroplastic-like"/>
    <property type="match status" value="1"/>
</dbReference>
<dbReference type="OrthoDB" id="9807240at2"/>
<evidence type="ECO:0000256" key="5">
    <source>
        <dbReference type="ARBA" id="ARBA00022598"/>
    </source>
</evidence>
<evidence type="ECO:0000256" key="10">
    <source>
        <dbReference type="ARBA" id="ARBA00023211"/>
    </source>
</evidence>
<evidence type="ECO:0000256" key="11">
    <source>
        <dbReference type="ARBA" id="ARBA00038345"/>
    </source>
</evidence>
<keyword evidence="10" id="KW-0464">Manganese</keyword>
<reference evidence="18" key="1">
    <citation type="submission" date="2008-08" db="EMBL/GenBank/DDBJ databases">
        <title>The complete genome sequence of Coprothermobacter proteolyticus strain ATCC 5245 / DSM 5265 / BT.</title>
        <authorList>
            <person name="Dodson R.J."/>
            <person name="Durkin A.S."/>
            <person name="Wu M."/>
            <person name="Eisen J."/>
            <person name="Sutton G."/>
        </authorList>
    </citation>
    <scope>NUCLEOTIDE SEQUENCE [LARGE SCALE GENOMIC DNA]</scope>
    <source>
        <strain evidence="18">ATCC 35245 / DSM 5265 / OCM 4 / BT</strain>
    </source>
</reference>
<dbReference type="FunFam" id="3.40.50.20:FF:000006">
    <property type="entry name" value="Phosphoribosylamine--glycine ligase, chloroplastic"/>
    <property type="match status" value="1"/>
</dbReference>
<dbReference type="Pfam" id="PF02843">
    <property type="entry name" value="GARS_C"/>
    <property type="match status" value="1"/>
</dbReference>
<protein>
    <recommendedName>
        <fullName evidence="4 14">Phosphoribosylamine--glycine ligase</fullName>
        <ecNumber evidence="4 14">6.3.4.13</ecNumber>
    </recommendedName>
    <alternativeName>
        <fullName evidence="14">GARS</fullName>
    </alternativeName>
    <alternativeName>
        <fullName evidence="12 14">Glycinamide ribonucleotide synthetase</fullName>
    </alternativeName>
    <alternativeName>
        <fullName evidence="13 14">Phosphoribosylglycinamide synthetase</fullName>
    </alternativeName>
</protein>
<reference evidence="17 18" key="2">
    <citation type="journal article" date="2014" name="Genome Announc.">
        <title>Complete Genome Sequence of Coprothermobacter proteolyticus DSM 5265.</title>
        <authorList>
            <person name="Alexiev A."/>
            <person name="Coil D.A."/>
            <person name="Badger J.H."/>
            <person name="Enticknap J."/>
            <person name="Ward N."/>
            <person name="Robb F.T."/>
            <person name="Eisen J.A."/>
        </authorList>
    </citation>
    <scope>NUCLEOTIDE SEQUENCE [LARGE SCALE GENOMIC DNA]</scope>
    <source>
        <strain evidence="18">ATCC 35245 / DSM 5265 / OCM 4 / BT</strain>
    </source>
</reference>
<evidence type="ECO:0000256" key="14">
    <source>
        <dbReference type="HAMAP-Rule" id="MF_00138"/>
    </source>
</evidence>
<dbReference type="InterPro" id="IPR013815">
    <property type="entry name" value="ATP_grasp_subdomain_1"/>
</dbReference>
<comment type="catalytic activity">
    <reaction evidence="14">
        <text>5-phospho-beta-D-ribosylamine + glycine + ATP = N(1)-(5-phospho-beta-D-ribosyl)glycinamide + ADP + phosphate + H(+)</text>
        <dbReference type="Rhea" id="RHEA:17453"/>
        <dbReference type="ChEBI" id="CHEBI:15378"/>
        <dbReference type="ChEBI" id="CHEBI:30616"/>
        <dbReference type="ChEBI" id="CHEBI:43474"/>
        <dbReference type="ChEBI" id="CHEBI:57305"/>
        <dbReference type="ChEBI" id="CHEBI:58681"/>
        <dbReference type="ChEBI" id="CHEBI:143788"/>
        <dbReference type="ChEBI" id="CHEBI:456216"/>
        <dbReference type="EC" id="6.3.4.13"/>
    </reaction>
</comment>
<evidence type="ECO:0000256" key="6">
    <source>
        <dbReference type="ARBA" id="ARBA00022723"/>
    </source>
</evidence>
<dbReference type="SMART" id="SM01209">
    <property type="entry name" value="GARS_A"/>
    <property type="match status" value="1"/>
</dbReference>
<comment type="similarity">
    <text evidence="11 14">Belongs to the GARS family.</text>
</comment>
<evidence type="ECO:0000256" key="12">
    <source>
        <dbReference type="ARBA" id="ARBA00042242"/>
    </source>
</evidence>
<feature type="domain" description="ATP-grasp" evidence="16">
    <location>
        <begin position="107"/>
        <end position="313"/>
    </location>
</feature>
<dbReference type="GO" id="GO:0009113">
    <property type="term" value="P:purine nucleobase biosynthetic process"/>
    <property type="evidence" value="ECO:0007669"/>
    <property type="project" value="InterPro"/>
</dbReference>
<dbReference type="eggNOG" id="COG0151">
    <property type="taxonomic scope" value="Bacteria"/>
</dbReference>
<evidence type="ECO:0000256" key="3">
    <source>
        <dbReference type="ARBA" id="ARBA00005174"/>
    </source>
</evidence>
<dbReference type="PROSITE" id="PS50975">
    <property type="entry name" value="ATP_GRASP"/>
    <property type="match status" value="1"/>
</dbReference>
<keyword evidence="7 15" id="KW-0547">Nucleotide-binding</keyword>
<sequence>MNVLVIGGGGREHVLVYKLKQSPLVQKIYCAPGNAGIAQIAELVNVAPTDVEKLRSFALEKSIDLTVVGPEIPLMAGIVDGFKEAGLTIFGPSKAAALLEGSKVFAKNLMKRCHVPTAQFEVFSSLDDAVNYVKTRQRPLVVKADGLAQGKGVVIAQSTEEAVQALESLMEERVFGSAGEKVVVEELLQGPEASVFALCNGADAVILGTAMDYKRAFDGDQGPNTGGMGSISPHPLIDRAMEEDILETIIKPVLRGLMEEGIPYTGVLYAGLMLTQEGPKVLEFNVRFGDPETQAMMPLLESDLAQLLMSTCIGNLSAVQVQWKQEKCVCVVAASKGYPGHYQTGFPINGLGNVRDALVFHAGTTFDATGNVVTSGGRVLSVVATGKSYEEARQKAYKEMEKISFPGMFYRKDIASGFD</sequence>
<dbReference type="PANTHER" id="PTHR43472:SF1">
    <property type="entry name" value="PHOSPHORIBOSYLAMINE--GLYCINE LIGASE, CHLOROPLASTIC"/>
    <property type="match status" value="1"/>
</dbReference>
<dbReference type="EC" id="6.3.4.13" evidence="4 14"/>
<keyword evidence="18" id="KW-1185">Reference proteome</keyword>
<dbReference type="KEGG" id="cpo:COPRO5265_0200"/>
<name>B5Y723_COPPD</name>
<dbReference type="InterPro" id="IPR020560">
    <property type="entry name" value="PRibGlycinamide_synth_C-dom"/>
</dbReference>
<dbReference type="Gene3D" id="3.90.600.10">
    <property type="entry name" value="Phosphoribosylglycinamide synthetase, C-terminal domain"/>
    <property type="match status" value="1"/>
</dbReference>
<evidence type="ECO:0000256" key="7">
    <source>
        <dbReference type="ARBA" id="ARBA00022741"/>
    </source>
</evidence>
<dbReference type="UniPathway" id="UPA00074">
    <property type="reaction ID" value="UER00125"/>
</dbReference>
<evidence type="ECO:0000256" key="8">
    <source>
        <dbReference type="ARBA" id="ARBA00022755"/>
    </source>
</evidence>
<dbReference type="FunFam" id="3.90.600.10:FF:000001">
    <property type="entry name" value="Trifunctional purine biosynthetic protein adenosine-3"/>
    <property type="match status" value="1"/>
</dbReference>
<dbReference type="InterPro" id="IPR000115">
    <property type="entry name" value="PRibGlycinamide_synth"/>
</dbReference>
<dbReference type="EMBL" id="CP001145">
    <property type="protein sequence ID" value="ACI16980.1"/>
    <property type="molecule type" value="Genomic_DNA"/>
</dbReference>
<dbReference type="HAMAP" id="MF_00138">
    <property type="entry name" value="GARS"/>
    <property type="match status" value="1"/>
</dbReference>
<dbReference type="GO" id="GO:0046872">
    <property type="term" value="F:metal ion binding"/>
    <property type="evidence" value="ECO:0007669"/>
    <property type="project" value="UniProtKB-KW"/>
</dbReference>
<dbReference type="InterPro" id="IPR011054">
    <property type="entry name" value="Rudment_hybrid_motif"/>
</dbReference>
<dbReference type="Pfam" id="PF01071">
    <property type="entry name" value="GARS_A"/>
    <property type="match status" value="1"/>
</dbReference>
<keyword evidence="6" id="KW-0479">Metal-binding</keyword>
<dbReference type="SUPFAM" id="SSF51246">
    <property type="entry name" value="Rudiment single hybrid motif"/>
    <property type="match status" value="1"/>
</dbReference>
<dbReference type="RefSeq" id="WP_012543632.1">
    <property type="nucleotide sequence ID" value="NC_011295.1"/>
</dbReference>
<dbReference type="Gene3D" id="3.30.470.20">
    <property type="entry name" value="ATP-grasp fold, B domain"/>
    <property type="match status" value="1"/>
</dbReference>
<dbReference type="SUPFAM" id="SSF56059">
    <property type="entry name" value="Glutathione synthetase ATP-binding domain-like"/>
    <property type="match status" value="1"/>
</dbReference>
<dbReference type="GO" id="GO:0004637">
    <property type="term" value="F:phosphoribosylamine-glycine ligase activity"/>
    <property type="evidence" value="ECO:0007669"/>
    <property type="project" value="UniProtKB-UniRule"/>
</dbReference>
<evidence type="ECO:0000256" key="9">
    <source>
        <dbReference type="ARBA" id="ARBA00022840"/>
    </source>
</evidence>
<dbReference type="SMART" id="SM01210">
    <property type="entry name" value="GARS_C"/>
    <property type="match status" value="1"/>
</dbReference>
<evidence type="ECO:0000256" key="13">
    <source>
        <dbReference type="ARBA" id="ARBA00042864"/>
    </source>
</evidence>
<keyword evidence="5 14" id="KW-0436">Ligase</keyword>
<evidence type="ECO:0000256" key="4">
    <source>
        <dbReference type="ARBA" id="ARBA00013255"/>
    </source>
</evidence>
<evidence type="ECO:0000313" key="18">
    <source>
        <dbReference type="Proteomes" id="UP000001732"/>
    </source>
</evidence>
<keyword evidence="8 14" id="KW-0658">Purine biosynthesis</keyword>
<dbReference type="PROSITE" id="PS00184">
    <property type="entry name" value="GARS"/>
    <property type="match status" value="1"/>
</dbReference>
<comment type="pathway">
    <text evidence="3 14">Purine metabolism; IMP biosynthesis via de novo pathway; N(1)-(5-phospho-D-ribosyl)glycinamide from 5-phospho-alpha-D-ribose 1-diphosphate: step 2/2.</text>
</comment>
<keyword evidence="9 15" id="KW-0067">ATP-binding</keyword>
<dbReference type="Gene3D" id="3.40.50.20">
    <property type="match status" value="1"/>
</dbReference>
<dbReference type="SUPFAM" id="SSF52440">
    <property type="entry name" value="PreATP-grasp domain"/>
    <property type="match status" value="1"/>
</dbReference>
<dbReference type="InterPro" id="IPR037123">
    <property type="entry name" value="PRibGlycinamide_synth_C_sf"/>
</dbReference>
<evidence type="ECO:0000313" key="17">
    <source>
        <dbReference type="EMBL" id="ACI16980.1"/>
    </source>
</evidence>
<dbReference type="Proteomes" id="UP000001732">
    <property type="component" value="Chromosome"/>
</dbReference>
<dbReference type="STRING" id="309798.COPRO5265_0200"/>
<evidence type="ECO:0000256" key="15">
    <source>
        <dbReference type="PROSITE-ProRule" id="PRU00409"/>
    </source>
</evidence>
<dbReference type="NCBIfam" id="TIGR00877">
    <property type="entry name" value="purD"/>
    <property type="match status" value="1"/>
</dbReference>
<dbReference type="HOGENOM" id="CLU_027420_3_1_9"/>
<accession>B5Y723</accession>
<dbReference type="Pfam" id="PF02844">
    <property type="entry name" value="GARS_N"/>
    <property type="match status" value="1"/>
</dbReference>
<dbReference type="AlphaFoldDB" id="B5Y723"/>
<dbReference type="GO" id="GO:0006189">
    <property type="term" value="P:'de novo' IMP biosynthetic process"/>
    <property type="evidence" value="ECO:0007669"/>
    <property type="project" value="UniProtKB-UniRule"/>
</dbReference>
<proteinExistence type="inferred from homology"/>
<dbReference type="InterPro" id="IPR016185">
    <property type="entry name" value="PreATP-grasp_dom_sf"/>
</dbReference>
<comment type="cofactor">
    <cofactor evidence="2">
        <name>Mg(2+)</name>
        <dbReference type="ChEBI" id="CHEBI:18420"/>
    </cofactor>
</comment>
<dbReference type="InterPro" id="IPR020561">
    <property type="entry name" value="PRibGlycinamid_synth_ATP-grasp"/>
</dbReference>
<dbReference type="InterPro" id="IPR011761">
    <property type="entry name" value="ATP-grasp"/>
</dbReference>
<evidence type="ECO:0000256" key="1">
    <source>
        <dbReference type="ARBA" id="ARBA00001936"/>
    </source>
</evidence>
<dbReference type="InterPro" id="IPR020562">
    <property type="entry name" value="PRibGlycinamide_synth_N"/>
</dbReference>
<gene>
    <name evidence="14 17" type="primary">purD</name>
    <name evidence="17" type="ordered locus">COPRO5265_0200</name>
</gene>
<dbReference type="PANTHER" id="PTHR43472">
    <property type="entry name" value="PHOSPHORIBOSYLAMINE--GLYCINE LIGASE"/>
    <property type="match status" value="1"/>
</dbReference>
<dbReference type="GO" id="GO:0005524">
    <property type="term" value="F:ATP binding"/>
    <property type="evidence" value="ECO:0007669"/>
    <property type="project" value="UniProtKB-UniRule"/>
</dbReference>
<comment type="cofactor">
    <cofactor evidence="1">
        <name>Mn(2+)</name>
        <dbReference type="ChEBI" id="CHEBI:29035"/>
    </cofactor>
</comment>
<organism evidence="17 18">
    <name type="scientific">Coprothermobacter proteolyticus (strain ATCC 35245 / DSM 5265 / OCM 4 / BT)</name>
    <dbReference type="NCBI Taxonomy" id="309798"/>
    <lineage>
        <taxon>Bacteria</taxon>
        <taxon>Pseudomonadati</taxon>
        <taxon>Coprothermobacterota</taxon>
        <taxon>Coprothermobacteria</taxon>
        <taxon>Coprothermobacterales</taxon>
        <taxon>Coprothermobacteraceae</taxon>
        <taxon>Coprothermobacter</taxon>
    </lineage>
</organism>
<dbReference type="InterPro" id="IPR020559">
    <property type="entry name" value="PRibGlycinamide_synth_CS"/>
</dbReference>
<dbReference type="Gene3D" id="3.30.1490.20">
    <property type="entry name" value="ATP-grasp fold, A domain"/>
    <property type="match status" value="1"/>
</dbReference>
<evidence type="ECO:0000259" key="16">
    <source>
        <dbReference type="PROSITE" id="PS50975"/>
    </source>
</evidence>